<reference evidence="2" key="1">
    <citation type="submission" date="2023-02" db="EMBL/GenBank/DDBJ databases">
        <title>Genome of toxic invasive species Heracleum sosnowskyi carries increased number of genes despite the absence of recent whole-genome duplications.</title>
        <authorList>
            <person name="Schelkunov M."/>
            <person name="Shtratnikova V."/>
            <person name="Makarenko M."/>
            <person name="Klepikova A."/>
            <person name="Omelchenko D."/>
            <person name="Novikova G."/>
            <person name="Obukhova E."/>
            <person name="Bogdanov V."/>
            <person name="Penin A."/>
            <person name="Logacheva M."/>
        </authorList>
    </citation>
    <scope>NUCLEOTIDE SEQUENCE</scope>
    <source>
        <strain evidence="2">Hsosn_3</strain>
        <tissue evidence="2">Leaf</tissue>
    </source>
</reference>
<dbReference type="Gene3D" id="3.40.50.2000">
    <property type="entry name" value="Glycogen Phosphorylase B"/>
    <property type="match status" value="2"/>
</dbReference>
<reference evidence="2" key="2">
    <citation type="submission" date="2023-05" db="EMBL/GenBank/DDBJ databases">
        <authorList>
            <person name="Schelkunov M.I."/>
        </authorList>
    </citation>
    <scope>NUCLEOTIDE SEQUENCE</scope>
    <source>
        <strain evidence="2">Hsosn_3</strain>
        <tissue evidence="2">Leaf</tissue>
    </source>
</reference>
<dbReference type="SUPFAM" id="SSF53756">
    <property type="entry name" value="UDP-Glycosyltransferase/glycogen phosphorylase"/>
    <property type="match status" value="2"/>
</dbReference>
<dbReference type="GO" id="GO:0035251">
    <property type="term" value="F:UDP-glucosyltransferase activity"/>
    <property type="evidence" value="ECO:0007669"/>
    <property type="project" value="TreeGrafter"/>
</dbReference>
<organism evidence="2 3">
    <name type="scientific">Heracleum sosnowskyi</name>
    <dbReference type="NCBI Taxonomy" id="360622"/>
    <lineage>
        <taxon>Eukaryota</taxon>
        <taxon>Viridiplantae</taxon>
        <taxon>Streptophyta</taxon>
        <taxon>Embryophyta</taxon>
        <taxon>Tracheophyta</taxon>
        <taxon>Spermatophyta</taxon>
        <taxon>Magnoliopsida</taxon>
        <taxon>eudicotyledons</taxon>
        <taxon>Gunneridae</taxon>
        <taxon>Pentapetalae</taxon>
        <taxon>asterids</taxon>
        <taxon>campanulids</taxon>
        <taxon>Apiales</taxon>
        <taxon>Apiaceae</taxon>
        <taxon>Apioideae</taxon>
        <taxon>apioid superclade</taxon>
        <taxon>Tordylieae</taxon>
        <taxon>Tordyliinae</taxon>
        <taxon>Heracleum</taxon>
    </lineage>
</organism>
<dbReference type="PANTHER" id="PTHR48047:SF152">
    <property type="entry name" value="UDP-GLYCOSYLTRANSFERASE 87A1"/>
    <property type="match status" value="1"/>
</dbReference>
<dbReference type="EMBL" id="JAUIZM010000002">
    <property type="protein sequence ID" value="KAK1398672.1"/>
    <property type="molecule type" value="Genomic_DNA"/>
</dbReference>
<protein>
    <submittedName>
        <fullName evidence="2">Uncharacterized protein</fullName>
    </submittedName>
</protein>
<keyword evidence="3" id="KW-1185">Reference proteome</keyword>
<gene>
    <name evidence="2" type="ORF">POM88_008535</name>
</gene>
<accession>A0AAD8N7D4</accession>
<sequence>MADLNSVTTAQLVAVPFPGRGHINPMINFCKLLAIKRPDIIITLVVTEEWHGFLITEDMPHNINFGTIPNVLPSELVRAADFSGFCEATLTKMEEPVEQLIEQLDLRPVLIIYDLFVMWIPGVGGFWSHCGWNSTKEGVFAGLTLPILSGQFTNSKMVVEDWKIGWRVKRPTAVETLVTRVEIATLVKGFMDFPRNEDKC</sequence>
<dbReference type="Proteomes" id="UP001237642">
    <property type="component" value="Unassembled WGS sequence"/>
</dbReference>
<evidence type="ECO:0000256" key="1">
    <source>
        <dbReference type="ARBA" id="ARBA00009995"/>
    </source>
</evidence>
<dbReference type="PANTHER" id="PTHR48047">
    <property type="entry name" value="GLYCOSYLTRANSFERASE"/>
    <property type="match status" value="1"/>
</dbReference>
<comment type="similarity">
    <text evidence="1">Belongs to the UDP-glycosyltransferase family.</text>
</comment>
<comment type="caution">
    <text evidence="2">The sequence shown here is derived from an EMBL/GenBank/DDBJ whole genome shotgun (WGS) entry which is preliminary data.</text>
</comment>
<dbReference type="AlphaFoldDB" id="A0AAD8N7D4"/>
<evidence type="ECO:0000313" key="2">
    <source>
        <dbReference type="EMBL" id="KAK1398672.1"/>
    </source>
</evidence>
<name>A0AAD8N7D4_9APIA</name>
<evidence type="ECO:0000313" key="3">
    <source>
        <dbReference type="Proteomes" id="UP001237642"/>
    </source>
</evidence>
<proteinExistence type="inferred from homology"/>